<sequence>MLYDRNQVQQILENDEFIPMIRDNINTIYWHIKTTKNAFKNIDNQYDESLTDLEELTPFQFIDSDNEEDIEPYTKEEFIQEFKNLPYGLFTSTDIKKLEKLNEQLHQEISFNKSIITGYKKIRDRFNGGKYLLMFEPQTDHE</sequence>
<accession>A0A9N9BK14</accession>
<organism evidence="1 2">
    <name type="scientific">Dentiscutata erythropus</name>
    <dbReference type="NCBI Taxonomy" id="1348616"/>
    <lineage>
        <taxon>Eukaryota</taxon>
        <taxon>Fungi</taxon>
        <taxon>Fungi incertae sedis</taxon>
        <taxon>Mucoromycota</taxon>
        <taxon>Glomeromycotina</taxon>
        <taxon>Glomeromycetes</taxon>
        <taxon>Diversisporales</taxon>
        <taxon>Gigasporaceae</taxon>
        <taxon>Dentiscutata</taxon>
    </lineage>
</organism>
<dbReference type="AlphaFoldDB" id="A0A9N9BK14"/>
<protein>
    <submittedName>
        <fullName evidence="1">26685_t:CDS:1</fullName>
    </submittedName>
</protein>
<dbReference type="Proteomes" id="UP000789405">
    <property type="component" value="Unassembled WGS sequence"/>
</dbReference>
<evidence type="ECO:0000313" key="1">
    <source>
        <dbReference type="EMBL" id="CAG8566394.1"/>
    </source>
</evidence>
<gene>
    <name evidence="1" type="ORF">DERYTH_LOCUS5987</name>
</gene>
<keyword evidence="2" id="KW-1185">Reference proteome</keyword>
<evidence type="ECO:0000313" key="2">
    <source>
        <dbReference type="Proteomes" id="UP000789405"/>
    </source>
</evidence>
<name>A0A9N9BK14_9GLOM</name>
<comment type="caution">
    <text evidence="1">The sequence shown here is derived from an EMBL/GenBank/DDBJ whole genome shotgun (WGS) entry which is preliminary data.</text>
</comment>
<dbReference type="EMBL" id="CAJVPY010002608">
    <property type="protein sequence ID" value="CAG8566394.1"/>
    <property type="molecule type" value="Genomic_DNA"/>
</dbReference>
<reference evidence="1" key="1">
    <citation type="submission" date="2021-06" db="EMBL/GenBank/DDBJ databases">
        <authorList>
            <person name="Kallberg Y."/>
            <person name="Tangrot J."/>
            <person name="Rosling A."/>
        </authorList>
    </citation>
    <scope>NUCLEOTIDE SEQUENCE</scope>
    <source>
        <strain evidence="1">MA453B</strain>
    </source>
</reference>
<proteinExistence type="predicted"/>